<reference evidence="7 8" key="1">
    <citation type="submission" date="2022-10" db="EMBL/GenBank/DDBJ databases">
        <title>Comparative genomics and taxonomic characterization of three novel marine species of genus Reichenbachiella exhibiting antioxidant and polysaccharide degradation activities.</title>
        <authorList>
            <person name="Muhammad N."/>
            <person name="Lee Y.-J."/>
            <person name="Ko J."/>
            <person name="Kim S.-G."/>
        </authorList>
    </citation>
    <scope>NUCLEOTIDE SEQUENCE [LARGE SCALE GENOMIC DNA]</scope>
    <source>
        <strain evidence="7 8">ABR2-5</strain>
    </source>
</reference>
<name>A0ABT3CNS2_9BACT</name>
<evidence type="ECO:0000256" key="6">
    <source>
        <dbReference type="SAM" id="Phobius"/>
    </source>
</evidence>
<feature type="transmembrane region" description="Helical" evidence="6">
    <location>
        <begin position="143"/>
        <end position="163"/>
    </location>
</feature>
<evidence type="ECO:0000313" key="8">
    <source>
        <dbReference type="Proteomes" id="UP001300692"/>
    </source>
</evidence>
<gene>
    <name evidence="7" type="ORF">N7U62_00810</name>
</gene>
<dbReference type="Proteomes" id="UP001300692">
    <property type="component" value="Unassembled WGS sequence"/>
</dbReference>
<feature type="transmembrane region" description="Helical" evidence="6">
    <location>
        <begin position="12"/>
        <end position="31"/>
    </location>
</feature>
<evidence type="ECO:0000313" key="7">
    <source>
        <dbReference type="EMBL" id="MCV9385178.1"/>
    </source>
</evidence>
<evidence type="ECO:0000256" key="2">
    <source>
        <dbReference type="ARBA" id="ARBA00007375"/>
    </source>
</evidence>
<dbReference type="EMBL" id="JAOYOD010000001">
    <property type="protein sequence ID" value="MCV9385178.1"/>
    <property type="molecule type" value="Genomic_DNA"/>
</dbReference>
<dbReference type="Pfam" id="PF07947">
    <property type="entry name" value="YhhN"/>
    <property type="match status" value="1"/>
</dbReference>
<comment type="similarity">
    <text evidence="2">Belongs to the TMEM86 family.</text>
</comment>
<comment type="caution">
    <text evidence="7">The sequence shown here is derived from an EMBL/GenBank/DDBJ whole genome shotgun (WGS) entry which is preliminary data.</text>
</comment>
<protein>
    <submittedName>
        <fullName evidence="7">Lysoplasmalogenase</fullName>
    </submittedName>
</protein>
<keyword evidence="4 6" id="KW-1133">Transmembrane helix</keyword>
<dbReference type="PANTHER" id="PTHR31885">
    <property type="entry name" value="GH04784P"/>
    <property type="match status" value="1"/>
</dbReference>
<evidence type="ECO:0000256" key="3">
    <source>
        <dbReference type="ARBA" id="ARBA00022692"/>
    </source>
</evidence>
<organism evidence="7 8">
    <name type="scientific">Reichenbachiella ulvae</name>
    <dbReference type="NCBI Taxonomy" id="2980104"/>
    <lineage>
        <taxon>Bacteria</taxon>
        <taxon>Pseudomonadati</taxon>
        <taxon>Bacteroidota</taxon>
        <taxon>Cytophagia</taxon>
        <taxon>Cytophagales</taxon>
        <taxon>Reichenbachiellaceae</taxon>
        <taxon>Reichenbachiella</taxon>
    </lineage>
</organism>
<keyword evidence="3 6" id="KW-0812">Transmembrane</keyword>
<evidence type="ECO:0000256" key="1">
    <source>
        <dbReference type="ARBA" id="ARBA00004141"/>
    </source>
</evidence>
<feature type="transmembrane region" description="Helical" evidence="6">
    <location>
        <begin position="175"/>
        <end position="196"/>
    </location>
</feature>
<feature type="transmembrane region" description="Helical" evidence="6">
    <location>
        <begin position="119"/>
        <end position="137"/>
    </location>
</feature>
<proteinExistence type="inferred from homology"/>
<accession>A0ABT3CNS2</accession>
<keyword evidence="8" id="KW-1185">Reference proteome</keyword>
<feature type="transmembrane region" description="Helical" evidence="6">
    <location>
        <begin position="83"/>
        <end position="107"/>
    </location>
</feature>
<feature type="transmembrane region" description="Helical" evidence="6">
    <location>
        <begin position="202"/>
        <end position="221"/>
    </location>
</feature>
<sequence>MELNSKKITQYVFVGVVVVELLALMMGWEHVRHFSKPMLMPVLLFYLRQGTTGRLSPSFLFAAVALIFSFVGDSFLMYEGEMYFMIGLAAFAVAHIAYIVAFSNAVNENTQGPNPLAKVLYAIPFVFLFVFLLMAIWSNLGGLKIPVAVYAAILISMVLAAIYRHNRSNIDSVRGVIFGAILFLLSDSLLALNMFFEPMQNAGIWIMSTYILAQWNIINGLQKHYNY</sequence>
<evidence type="ECO:0000256" key="4">
    <source>
        <dbReference type="ARBA" id="ARBA00022989"/>
    </source>
</evidence>
<keyword evidence="5 6" id="KW-0472">Membrane</keyword>
<evidence type="ECO:0000256" key="5">
    <source>
        <dbReference type="ARBA" id="ARBA00023136"/>
    </source>
</evidence>
<dbReference type="PANTHER" id="PTHR31885:SF6">
    <property type="entry name" value="GH04784P"/>
    <property type="match status" value="1"/>
</dbReference>
<comment type="subcellular location">
    <subcellularLocation>
        <location evidence="1">Membrane</location>
        <topology evidence="1">Multi-pass membrane protein</topology>
    </subcellularLocation>
</comment>
<dbReference type="RefSeq" id="WP_264135971.1">
    <property type="nucleotide sequence ID" value="NZ_JAOYOD010000001.1"/>
</dbReference>
<dbReference type="InterPro" id="IPR012506">
    <property type="entry name" value="TMEM86B-like"/>
</dbReference>